<proteinExistence type="predicted"/>
<name>A0A9D3MQP3_ANGAN</name>
<dbReference type="GO" id="GO:0007165">
    <property type="term" value="P:signal transduction"/>
    <property type="evidence" value="ECO:0007669"/>
    <property type="project" value="InterPro"/>
</dbReference>
<comment type="caution">
    <text evidence="3">The sequence shown here is derived from an EMBL/GenBank/DDBJ whole genome shotgun (WGS) entry which is preliminary data.</text>
</comment>
<dbReference type="PROSITE" id="PS51361">
    <property type="entry name" value="TENEURIN_N"/>
    <property type="match status" value="1"/>
</dbReference>
<dbReference type="GO" id="GO:0016020">
    <property type="term" value="C:membrane"/>
    <property type="evidence" value="ECO:0007669"/>
    <property type="project" value="InterPro"/>
</dbReference>
<gene>
    <name evidence="3" type="ORF">ANANG_G00059300</name>
</gene>
<evidence type="ECO:0000259" key="2">
    <source>
        <dbReference type="PROSITE" id="PS51361"/>
    </source>
</evidence>
<organism evidence="3 4">
    <name type="scientific">Anguilla anguilla</name>
    <name type="common">European freshwater eel</name>
    <name type="synonym">Muraena anguilla</name>
    <dbReference type="NCBI Taxonomy" id="7936"/>
    <lineage>
        <taxon>Eukaryota</taxon>
        <taxon>Metazoa</taxon>
        <taxon>Chordata</taxon>
        <taxon>Craniata</taxon>
        <taxon>Vertebrata</taxon>
        <taxon>Euteleostomi</taxon>
        <taxon>Actinopterygii</taxon>
        <taxon>Neopterygii</taxon>
        <taxon>Teleostei</taxon>
        <taxon>Anguilliformes</taxon>
        <taxon>Anguillidae</taxon>
        <taxon>Anguilla</taxon>
    </lineage>
</organism>
<feature type="region of interest" description="Disordered" evidence="1">
    <location>
        <begin position="112"/>
        <end position="153"/>
    </location>
</feature>
<evidence type="ECO:0000256" key="1">
    <source>
        <dbReference type="SAM" id="MobiDB-lite"/>
    </source>
</evidence>
<protein>
    <recommendedName>
        <fullName evidence="2">Teneurin N-terminal domain-containing protein</fullName>
    </recommendedName>
</protein>
<dbReference type="EMBL" id="JAFIRN010000003">
    <property type="protein sequence ID" value="KAG5852142.1"/>
    <property type="molecule type" value="Genomic_DNA"/>
</dbReference>
<feature type="region of interest" description="Disordered" evidence="1">
    <location>
        <begin position="21"/>
        <end position="49"/>
    </location>
</feature>
<keyword evidence="4" id="KW-1185">Reference proteome</keyword>
<dbReference type="Proteomes" id="UP001044222">
    <property type="component" value="Unassembled WGS sequence"/>
</dbReference>
<dbReference type="InterPro" id="IPR009471">
    <property type="entry name" value="Ten_N"/>
</dbReference>
<feature type="compositionally biased region" description="Low complexity" evidence="1">
    <location>
        <begin position="138"/>
        <end position="153"/>
    </location>
</feature>
<dbReference type="Pfam" id="PF06484">
    <property type="entry name" value="Ten_N"/>
    <property type="match status" value="1"/>
</dbReference>
<reference evidence="3" key="1">
    <citation type="submission" date="2021-01" db="EMBL/GenBank/DDBJ databases">
        <title>A chromosome-scale assembly of European eel, Anguilla anguilla.</title>
        <authorList>
            <person name="Henkel C."/>
            <person name="Jong-Raadsen S.A."/>
            <person name="Dufour S."/>
            <person name="Weltzien F.-A."/>
            <person name="Palstra A.P."/>
            <person name="Pelster B."/>
            <person name="Spaink H.P."/>
            <person name="Van Den Thillart G.E."/>
            <person name="Jansen H."/>
            <person name="Zahm M."/>
            <person name="Klopp C."/>
            <person name="Cedric C."/>
            <person name="Louis A."/>
            <person name="Berthelot C."/>
            <person name="Parey E."/>
            <person name="Roest Crollius H."/>
            <person name="Montfort J."/>
            <person name="Robinson-Rechavi M."/>
            <person name="Bucao C."/>
            <person name="Bouchez O."/>
            <person name="Gislard M."/>
            <person name="Lluch J."/>
            <person name="Milhes M."/>
            <person name="Lampietro C."/>
            <person name="Lopez Roques C."/>
            <person name="Donnadieu C."/>
            <person name="Braasch I."/>
            <person name="Desvignes T."/>
            <person name="Postlethwait J."/>
            <person name="Bobe J."/>
            <person name="Guiguen Y."/>
            <person name="Dirks R."/>
        </authorList>
    </citation>
    <scope>NUCLEOTIDE SEQUENCE</scope>
    <source>
        <strain evidence="3">Tag_6206</strain>
        <tissue evidence="3">Liver</tissue>
    </source>
</reference>
<evidence type="ECO:0000313" key="3">
    <source>
        <dbReference type="EMBL" id="KAG5852142.1"/>
    </source>
</evidence>
<feature type="domain" description="Teneurin N-terminal" evidence="2">
    <location>
        <begin position="1"/>
        <end position="60"/>
    </location>
</feature>
<dbReference type="AlphaFoldDB" id="A0A9D3MQP3"/>
<sequence>MEQMDCKPYQPLSKVRREMELAYTSSSDESDDGQNVRKSYTSRETLPDYTQDVRLSYNSHKRQKTLTEPEQELEFCETPPQMMCPPSFQAELHGYPLGAGWAPTWTRSPRAAPRPTTPCASGCGRSSRSTAPACPAGPTRCSPSPTPSRSASRTESPVRAQCFIILHAPCIAACLSF</sequence>
<evidence type="ECO:0000313" key="4">
    <source>
        <dbReference type="Proteomes" id="UP001044222"/>
    </source>
</evidence>
<accession>A0A9D3MQP3</accession>